<reference evidence="2 3" key="1">
    <citation type="submission" date="2019-01" db="EMBL/GenBank/DDBJ databases">
        <authorList>
            <person name="Chen W.-M."/>
        </authorList>
    </citation>
    <scope>NUCLEOTIDE SEQUENCE [LARGE SCALE GENOMIC DNA]</scope>
    <source>
        <strain evidence="2 3">CCP-6</strain>
    </source>
</reference>
<evidence type="ECO:0000313" key="3">
    <source>
        <dbReference type="Proteomes" id="UP000282957"/>
    </source>
</evidence>
<feature type="transmembrane region" description="Helical" evidence="1">
    <location>
        <begin position="21"/>
        <end position="42"/>
    </location>
</feature>
<sequence>MDSETLIARLSTDLRPVRRVMPCWMGMLAWLACAAMAAGVVAWMHGMNQTLHEAMDDWQEQANIVLSLLTALTAAYSAFELARPDTSRRWLWLPVAPALAWFAGLGIGCIAELFPGGSEGLHGEESMLCLGIIAAVGLPLTLAHMLMMRHAALTRPVEVSALAGLAAASFSSAVLSLLHGVEASGLLLLWHGTSVVLVAWFGKRFGAQSFALVGLRAGVPVDRSATRL</sequence>
<evidence type="ECO:0000313" key="2">
    <source>
        <dbReference type="EMBL" id="RVT98551.1"/>
    </source>
</evidence>
<feature type="transmembrane region" description="Helical" evidence="1">
    <location>
        <begin position="91"/>
        <end position="114"/>
    </location>
</feature>
<keyword evidence="1" id="KW-0812">Transmembrane</keyword>
<feature type="transmembrane region" description="Helical" evidence="1">
    <location>
        <begin position="62"/>
        <end position="79"/>
    </location>
</feature>
<keyword evidence="1" id="KW-0472">Membrane</keyword>
<dbReference type="Pfam" id="PF06532">
    <property type="entry name" value="NrsF"/>
    <property type="match status" value="1"/>
</dbReference>
<proteinExistence type="predicted"/>
<comment type="caution">
    <text evidence="2">The sequence shown here is derived from an EMBL/GenBank/DDBJ whole genome shotgun (WGS) entry which is preliminary data.</text>
</comment>
<dbReference type="AlphaFoldDB" id="A0A437MLM8"/>
<name>A0A437MLM8_9PROT</name>
<dbReference type="Proteomes" id="UP000282957">
    <property type="component" value="Unassembled WGS sequence"/>
</dbReference>
<feature type="transmembrane region" description="Helical" evidence="1">
    <location>
        <begin position="159"/>
        <end position="178"/>
    </location>
</feature>
<dbReference type="RefSeq" id="WP_127785023.1">
    <property type="nucleotide sequence ID" value="NZ_SACL01000001.1"/>
</dbReference>
<keyword evidence="1" id="KW-1133">Transmembrane helix</keyword>
<feature type="transmembrane region" description="Helical" evidence="1">
    <location>
        <begin position="184"/>
        <end position="202"/>
    </location>
</feature>
<feature type="transmembrane region" description="Helical" evidence="1">
    <location>
        <begin position="126"/>
        <end position="147"/>
    </location>
</feature>
<organism evidence="2 3">
    <name type="scientific">Rhodovarius crocodyli</name>
    <dbReference type="NCBI Taxonomy" id="1979269"/>
    <lineage>
        <taxon>Bacteria</taxon>
        <taxon>Pseudomonadati</taxon>
        <taxon>Pseudomonadota</taxon>
        <taxon>Alphaproteobacteria</taxon>
        <taxon>Acetobacterales</taxon>
        <taxon>Roseomonadaceae</taxon>
        <taxon>Rhodovarius</taxon>
    </lineage>
</organism>
<dbReference type="OrthoDB" id="6024860at2"/>
<evidence type="ECO:0000256" key="1">
    <source>
        <dbReference type="SAM" id="Phobius"/>
    </source>
</evidence>
<dbReference type="InterPro" id="IPR009495">
    <property type="entry name" value="NrsF"/>
</dbReference>
<gene>
    <name evidence="2" type="ORF">EOD42_00055</name>
</gene>
<dbReference type="EMBL" id="SACL01000001">
    <property type="protein sequence ID" value="RVT98551.1"/>
    <property type="molecule type" value="Genomic_DNA"/>
</dbReference>
<accession>A0A437MLM8</accession>
<protein>
    <submittedName>
        <fullName evidence="2">DUF1109 domain-containing protein</fullName>
    </submittedName>
</protein>
<keyword evidence="3" id="KW-1185">Reference proteome</keyword>